<evidence type="ECO:0000256" key="9">
    <source>
        <dbReference type="ARBA" id="ARBA00032005"/>
    </source>
</evidence>
<feature type="domain" description="CMP/dCMP-type deaminase" evidence="16">
    <location>
        <begin position="20"/>
        <end position="156"/>
    </location>
</feature>
<keyword evidence="18" id="KW-1185">Reference proteome</keyword>
<dbReference type="PROSITE" id="PS00903">
    <property type="entry name" value="CYT_DCMP_DEAMINASES_1"/>
    <property type="match status" value="1"/>
</dbReference>
<name>A0A1R3T2T7_9BACT</name>
<dbReference type="GO" id="GO:0008270">
    <property type="term" value="F:zinc ion binding"/>
    <property type="evidence" value="ECO:0007669"/>
    <property type="project" value="UniProtKB-UniRule"/>
</dbReference>
<dbReference type="EC" id="3.5.4.5" evidence="4 15"/>
<dbReference type="EMBL" id="LT605205">
    <property type="protein sequence ID" value="SCD19528.1"/>
    <property type="molecule type" value="Genomic_DNA"/>
</dbReference>
<evidence type="ECO:0000256" key="3">
    <source>
        <dbReference type="ARBA" id="ARBA00006576"/>
    </source>
</evidence>
<keyword evidence="8 14" id="KW-0862">Zinc</keyword>
<comment type="catalytic activity">
    <reaction evidence="11 15">
        <text>cytidine + H2O + H(+) = uridine + NH4(+)</text>
        <dbReference type="Rhea" id="RHEA:16069"/>
        <dbReference type="ChEBI" id="CHEBI:15377"/>
        <dbReference type="ChEBI" id="CHEBI:15378"/>
        <dbReference type="ChEBI" id="CHEBI:16704"/>
        <dbReference type="ChEBI" id="CHEBI:17562"/>
        <dbReference type="ChEBI" id="CHEBI:28938"/>
        <dbReference type="EC" id="3.5.4.5"/>
    </reaction>
</comment>
<feature type="binding site" evidence="13">
    <location>
        <begin position="61"/>
        <end position="67"/>
    </location>
    <ligand>
        <name>substrate</name>
    </ligand>
</feature>
<dbReference type="InterPro" id="IPR016193">
    <property type="entry name" value="Cytidine_deaminase-like"/>
</dbReference>
<sequence>MKEINLATKIAVYLLEECSEMEKKLIEAAKEATKNAYAPYSGFRVGAAVLLANGKIISGNNQENAAYPSGLCAERTTVFFANASYPDQKIVAIAVAAWHNGCFTDDVITPCGGCRQVLLEAENRFKEPMKVLMYGNKGVYMLGSAKDLLPLSFGDEMLK</sequence>
<evidence type="ECO:0000256" key="1">
    <source>
        <dbReference type="ARBA" id="ARBA00001947"/>
    </source>
</evidence>
<feature type="active site" description="Proton donor" evidence="12">
    <location>
        <position position="74"/>
    </location>
</feature>
<evidence type="ECO:0000256" key="12">
    <source>
        <dbReference type="PIRSR" id="PIRSR606262-1"/>
    </source>
</evidence>
<accession>A0A1R3T2T7</accession>
<dbReference type="SUPFAM" id="SSF53927">
    <property type="entry name" value="Cytidine deaminase-like"/>
    <property type="match status" value="1"/>
</dbReference>
<comment type="cofactor">
    <cofactor evidence="1 14 15">
        <name>Zn(2+)</name>
        <dbReference type="ChEBI" id="CHEBI:29105"/>
    </cofactor>
</comment>
<comment type="function">
    <text evidence="2 15">This enzyme scavenges exogenous and endogenous cytidine and 2'-deoxycytidine for UMP synthesis.</text>
</comment>
<dbReference type="InterPro" id="IPR050202">
    <property type="entry name" value="Cyt/Deoxycyt_deaminase"/>
</dbReference>
<proteinExistence type="inferred from homology"/>
<dbReference type="GO" id="GO:0055086">
    <property type="term" value="P:nucleobase-containing small molecule metabolic process"/>
    <property type="evidence" value="ECO:0007669"/>
    <property type="project" value="UniProtKB-ARBA"/>
</dbReference>
<evidence type="ECO:0000256" key="6">
    <source>
        <dbReference type="ARBA" id="ARBA00022723"/>
    </source>
</evidence>
<dbReference type="GO" id="GO:0072527">
    <property type="term" value="P:pyrimidine-containing compound metabolic process"/>
    <property type="evidence" value="ECO:0007669"/>
    <property type="project" value="UniProtKB-ARBA"/>
</dbReference>
<dbReference type="PANTHER" id="PTHR11644:SF2">
    <property type="entry name" value="CYTIDINE DEAMINASE"/>
    <property type="match status" value="1"/>
</dbReference>
<feature type="binding site" evidence="14">
    <location>
        <position position="111"/>
    </location>
    <ligand>
        <name>Zn(2+)</name>
        <dbReference type="ChEBI" id="CHEBI:29105"/>
        <note>catalytic</note>
    </ligand>
</feature>
<dbReference type="CDD" id="cd01283">
    <property type="entry name" value="cytidine_deaminase"/>
    <property type="match status" value="1"/>
</dbReference>
<dbReference type="Proteomes" id="UP000187464">
    <property type="component" value="Chromosome I"/>
</dbReference>
<dbReference type="GO" id="GO:0042802">
    <property type="term" value="F:identical protein binding"/>
    <property type="evidence" value="ECO:0007669"/>
    <property type="project" value="UniProtKB-ARBA"/>
</dbReference>
<dbReference type="STRING" id="1642647.PSM36_0700"/>
<organism evidence="17 18">
    <name type="scientific">Proteiniphilum saccharofermentans</name>
    <dbReference type="NCBI Taxonomy" id="1642647"/>
    <lineage>
        <taxon>Bacteria</taxon>
        <taxon>Pseudomonadati</taxon>
        <taxon>Bacteroidota</taxon>
        <taxon>Bacteroidia</taxon>
        <taxon>Bacteroidales</taxon>
        <taxon>Dysgonomonadaceae</taxon>
        <taxon>Proteiniphilum</taxon>
    </lineage>
</organism>
<dbReference type="AlphaFoldDB" id="A0A1R3T2T7"/>
<gene>
    <name evidence="17" type="ORF">PSM36_0700</name>
</gene>
<dbReference type="GO" id="GO:0004126">
    <property type="term" value="F:cytidine deaminase activity"/>
    <property type="evidence" value="ECO:0007669"/>
    <property type="project" value="UniProtKB-UniRule"/>
</dbReference>
<dbReference type="Gene3D" id="3.40.140.10">
    <property type="entry name" value="Cytidine Deaminase, domain 2"/>
    <property type="match status" value="1"/>
</dbReference>
<evidence type="ECO:0000256" key="11">
    <source>
        <dbReference type="ARBA" id="ARBA00049558"/>
    </source>
</evidence>
<dbReference type="InterPro" id="IPR006262">
    <property type="entry name" value="Cyt_deam_tetra"/>
</dbReference>
<dbReference type="NCBIfam" id="TIGR01354">
    <property type="entry name" value="cyt_deam_tetra"/>
    <property type="match status" value="1"/>
</dbReference>
<dbReference type="InterPro" id="IPR016192">
    <property type="entry name" value="APOBEC/CMP_deaminase_Zn-bd"/>
</dbReference>
<evidence type="ECO:0000256" key="10">
    <source>
        <dbReference type="ARBA" id="ARBA00049252"/>
    </source>
</evidence>
<evidence type="ECO:0000256" key="14">
    <source>
        <dbReference type="PIRSR" id="PIRSR606262-3"/>
    </source>
</evidence>
<evidence type="ECO:0000256" key="7">
    <source>
        <dbReference type="ARBA" id="ARBA00022801"/>
    </source>
</evidence>
<dbReference type="NCBIfam" id="NF004064">
    <property type="entry name" value="PRK05578.1"/>
    <property type="match status" value="1"/>
</dbReference>
<evidence type="ECO:0000259" key="16">
    <source>
        <dbReference type="PROSITE" id="PS51747"/>
    </source>
</evidence>
<reference evidence="17 18" key="1">
    <citation type="submission" date="2016-08" db="EMBL/GenBank/DDBJ databases">
        <authorList>
            <person name="Seilhamer J.J."/>
        </authorList>
    </citation>
    <scope>NUCLEOTIDE SEQUENCE [LARGE SCALE GENOMIC DNA]</scope>
    <source>
        <strain evidence="17">M3/6</strain>
    </source>
</reference>
<evidence type="ECO:0000256" key="4">
    <source>
        <dbReference type="ARBA" id="ARBA00012783"/>
    </source>
</evidence>
<protein>
    <recommendedName>
        <fullName evidence="5 15">Cytidine deaminase</fullName>
        <ecNumber evidence="4 15">3.5.4.5</ecNumber>
    </recommendedName>
    <alternativeName>
        <fullName evidence="9 15">Cytidine aminohydrolase</fullName>
    </alternativeName>
</protein>
<dbReference type="InterPro" id="IPR002125">
    <property type="entry name" value="CMP_dCMP_dom"/>
</dbReference>
<evidence type="ECO:0000313" key="18">
    <source>
        <dbReference type="Proteomes" id="UP000187464"/>
    </source>
</evidence>
<keyword evidence="7 15" id="KW-0378">Hydrolase</keyword>
<evidence type="ECO:0000256" key="15">
    <source>
        <dbReference type="RuleBase" id="RU364006"/>
    </source>
</evidence>
<dbReference type="KEGG" id="psac:PSM36_0700"/>
<keyword evidence="6 14" id="KW-0479">Metal-binding</keyword>
<comment type="similarity">
    <text evidence="3 15">Belongs to the cytidine and deoxycytidylate deaminase family.</text>
</comment>
<dbReference type="GO" id="GO:0005829">
    <property type="term" value="C:cytosol"/>
    <property type="evidence" value="ECO:0007669"/>
    <property type="project" value="TreeGrafter"/>
</dbReference>
<dbReference type="PANTHER" id="PTHR11644">
    <property type="entry name" value="CYTIDINE DEAMINASE"/>
    <property type="match status" value="1"/>
</dbReference>
<comment type="catalytic activity">
    <reaction evidence="10 15">
        <text>2'-deoxycytidine + H2O + H(+) = 2'-deoxyuridine + NH4(+)</text>
        <dbReference type="Rhea" id="RHEA:13433"/>
        <dbReference type="ChEBI" id="CHEBI:15377"/>
        <dbReference type="ChEBI" id="CHEBI:15378"/>
        <dbReference type="ChEBI" id="CHEBI:15698"/>
        <dbReference type="ChEBI" id="CHEBI:16450"/>
        <dbReference type="ChEBI" id="CHEBI:28938"/>
        <dbReference type="EC" id="3.5.4.5"/>
    </reaction>
</comment>
<feature type="binding site" evidence="14">
    <location>
        <position position="114"/>
    </location>
    <ligand>
        <name>Zn(2+)</name>
        <dbReference type="ChEBI" id="CHEBI:29105"/>
        <note>catalytic</note>
    </ligand>
</feature>
<evidence type="ECO:0000256" key="8">
    <source>
        <dbReference type="ARBA" id="ARBA00022833"/>
    </source>
</evidence>
<evidence type="ECO:0000256" key="2">
    <source>
        <dbReference type="ARBA" id="ARBA00003949"/>
    </source>
</evidence>
<dbReference type="Pfam" id="PF00383">
    <property type="entry name" value="dCMP_cyt_deam_1"/>
    <property type="match status" value="1"/>
</dbReference>
<dbReference type="RefSeq" id="WP_076928876.1">
    <property type="nucleotide sequence ID" value="NZ_DAMBAO010000016.1"/>
</dbReference>
<evidence type="ECO:0000256" key="13">
    <source>
        <dbReference type="PIRSR" id="PIRSR606262-2"/>
    </source>
</evidence>
<feature type="binding site" evidence="14">
    <location>
        <position position="72"/>
    </location>
    <ligand>
        <name>Zn(2+)</name>
        <dbReference type="ChEBI" id="CHEBI:29105"/>
        <note>catalytic</note>
    </ligand>
</feature>
<evidence type="ECO:0000313" key="17">
    <source>
        <dbReference type="EMBL" id="SCD19528.1"/>
    </source>
</evidence>
<dbReference type="PROSITE" id="PS51747">
    <property type="entry name" value="CYT_DCMP_DEAMINASES_2"/>
    <property type="match status" value="1"/>
</dbReference>
<evidence type="ECO:0000256" key="5">
    <source>
        <dbReference type="ARBA" id="ARBA00018266"/>
    </source>
</evidence>